<evidence type="ECO:0000313" key="6">
    <source>
        <dbReference type="Proteomes" id="UP000186102"/>
    </source>
</evidence>
<dbReference type="InterPro" id="IPR051312">
    <property type="entry name" value="Diverse_Substr_Oxidored"/>
</dbReference>
<dbReference type="InterPro" id="IPR016166">
    <property type="entry name" value="FAD-bd_PCMH"/>
</dbReference>
<dbReference type="InterPro" id="IPR016167">
    <property type="entry name" value="FAD-bd_PCMH_sub1"/>
</dbReference>
<evidence type="ECO:0000259" key="4">
    <source>
        <dbReference type="PROSITE" id="PS51387"/>
    </source>
</evidence>
<comment type="caution">
    <text evidence="5">The sequence shown here is derived from an EMBL/GenBank/DDBJ whole genome shotgun (WGS) entry which is preliminary data.</text>
</comment>
<dbReference type="GO" id="GO:0071949">
    <property type="term" value="F:FAD binding"/>
    <property type="evidence" value="ECO:0007669"/>
    <property type="project" value="InterPro"/>
</dbReference>
<proteinExistence type="predicted"/>
<dbReference type="Gene3D" id="3.30.43.10">
    <property type="entry name" value="Uridine Diphospho-n-acetylenolpyruvylglucosamine Reductase, domain 2"/>
    <property type="match status" value="1"/>
</dbReference>
<dbReference type="Pfam" id="PF00941">
    <property type="entry name" value="FAD_binding_5"/>
    <property type="match status" value="1"/>
</dbReference>
<dbReference type="PANTHER" id="PTHR42659:SF2">
    <property type="entry name" value="XANTHINE DEHYDROGENASE SUBUNIT C-RELATED"/>
    <property type="match status" value="1"/>
</dbReference>
<dbReference type="OrthoDB" id="9789842at2"/>
<reference evidence="5 6" key="1">
    <citation type="submission" date="2016-09" db="EMBL/GenBank/DDBJ databases">
        <title>Complete genome of Desulfosporosinus sp. OL.</title>
        <authorList>
            <person name="Mardanov A."/>
            <person name="Beletsky A."/>
            <person name="Panova A."/>
            <person name="Karnachuk O."/>
            <person name="Ravin N."/>
        </authorList>
    </citation>
    <scope>NUCLEOTIDE SEQUENCE [LARGE SCALE GENOMIC DNA]</scope>
    <source>
        <strain evidence="5 6">OL</strain>
    </source>
</reference>
<keyword evidence="3" id="KW-0560">Oxidoreductase</keyword>
<dbReference type="AlphaFoldDB" id="A0A1Q8QZ66"/>
<dbReference type="InterPro" id="IPR016169">
    <property type="entry name" value="FAD-bd_PCMH_sub2"/>
</dbReference>
<keyword evidence="6" id="KW-1185">Reference proteome</keyword>
<sequence length="279" mass="30871">MITAYERVFSISEAVQALETYRPWGRILAGGTDLLPKNRLNNNISVPLVFVDIKRIPELKGIYLDNNWLVIGSNTTLNELIIDKLVQTYAPMLAQAGSKVGSSEIRNRGTVGGNIGSKNAKADLLIPLIAYGAVVELYNLAGKQELLLETLSPEIIRLFGSEKVLAKVKVPLAKSVKWAYNRWTKESMGRPFVSAMVGIEQINEGDFCRLITVLGGTGRWPRKVEMVIKADSILDQEESTAMVKRIVNQTIPIDKDEYWLRIAQVVLSKGISDLGGCKL</sequence>
<evidence type="ECO:0000256" key="2">
    <source>
        <dbReference type="ARBA" id="ARBA00022827"/>
    </source>
</evidence>
<dbReference type="SUPFAM" id="SSF56176">
    <property type="entry name" value="FAD-binding/transporter-associated domain-like"/>
    <property type="match status" value="1"/>
</dbReference>
<dbReference type="Gene3D" id="3.30.465.10">
    <property type="match status" value="1"/>
</dbReference>
<dbReference type="PROSITE" id="PS51387">
    <property type="entry name" value="FAD_PCMH"/>
    <property type="match status" value="1"/>
</dbReference>
<dbReference type="STRING" id="1888891.DSOL_1388"/>
<dbReference type="InterPro" id="IPR002346">
    <property type="entry name" value="Mopterin_DH_FAD-bd"/>
</dbReference>
<dbReference type="PANTHER" id="PTHR42659">
    <property type="entry name" value="XANTHINE DEHYDROGENASE SUBUNIT C-RELATED"/>
    <property type="match status" value="1"/>
</dbReference>
<evidence type="ECO:0000256" key="1">
    <source>
        <dbReference type="ARBA" id="ARBA00022630"/>
    </source>
</evidence>
<dbReference type="RefSeq" id="WP_075364114.1">
    <property type="nucleotide sequence ID" value="NZ_MLBF01000007.1"/>
</dbReference>
<dbReference type="InterPro" id="IPR036318">
    <property type="entry name" value="FAD-bd_PCMH-like_sf"/>
</dbReference>
<evidence type="ECO:0000313" key="5">
    <source>
        <dbReference type="EMBL" id="OLN32637.1"/>
    </source>
</evidence>
<name>A0A1Q8QZ66_9FIRM</name>
<feature type="domain" description="FAD-binding PCMH-type" evidence="4">
    <location>
        <begin position="1"/>
        <end position="175"/>
    </location>
</feature>
<protein>
    <submittedName>
        <fullName evidence="5">Xanthine dehydrogenase, FAD binding subunit</fullName>
    </submittedName>
</protein>
<keyword evidence="1" id="KW-0285">Flavoprotein</keyword>
<gene>
    <name evidence="5" type="ORF">DSOL_1388</name>
</gene>
<dbReference type="Proteomes" id="UP000186102">
    <property type="component" value="Unassembled WGS sequence"/>
</dbReference>
<dbReference type="GO" id="GO:0016491">
    <property type="term" value="F:oxidoreductase activity"/>
    <property type="evidence" value="ECO:0007669"/>
    <property type="project" value="UniProtKB-KW"/>
</dbReference>
<organism evidence="5 6">
    <name type="scientific">Desulfosporosinus metallidurans</name>
    <dbReference type="NCBI Taxonomy" id="1888891"/>
    <lineage>
        <taxon>Bacteria</taxon>
        <taxon>Bacillati</taxon>
        <taxon>Bacillota</taxon>
        <taxon>Clostridia</taxon>
        <taxon>Eubacteriales</taxon>
        <taxon>Desulfitobacteriaceae</taxon>
        <taxon>Desulfosporosinus</taxon>
    </lineage>
</organism>
<evidence type="ECO:0000256" key="3">
    <source>
        <dbReference type="ARBA" id="ARBA00023002"/>
    </source>
</evidence>
<dbReference type="EMBL" id="MLBF01000007">
    <property type="protein sequence ID" value="OLN32637.1"/>
    <property type="molecule type" value="Genomic_DNA"/>
</dbReference>
<keyword evidence="2" id="KW-0274">FAD</keyword>
<accession>A0A1Q8QZ66</accession>